<dbReference type="CDD" id="cd10451">
    <property type="entry name" value="GIY-YIG_LuxR_like"/>
    <property type="match status" value="1"/>
</dbReference>
<organism evidence="2 3">
    <name type="scientific">Chengkuizengella axinellae</name>
    <dbReference type="NCBI Taxonomy" id="3064388"/>
    <lineage>
        <taxon>Bacteria</taxon>
        <taxon>Bacillati</taxon>
        <taxon>Bacillota</taxon>
        <taxon>Bacilli</taxon>
        <taxon>Bacillales</taxon>
        <taxon>Paenibacillaceae</taxon>
        <taxon>Chengkuizengella</taxon>
    </lineage>
</organism>
<dbReference type="EMBL" id="JAVAMP010000001">
    <property type="protein sequence ID" value="MDP5273382.1"/>
    <property type="molecule type" value="Genomic_DNA"/>
</dbReference>
<reference evidence="2 3" key="1">
    <citation type="submission" date="2023-08" db="EMBL/GenBank/DDBJ databases">
        <authorList>
            <person name="Park J.-S."/>
        </authorList>
    </citation>
    <scope>NUCLEOTIDE SEQUENCE [LARGE SCALE GENOMIC DNA]</scope>
    <source>
        <strain evidence="2 3">2205SS18-9</strain>
    </source>
</reference>
<dbReference type="Proteomes" id="UP001231941">
    <property type="component" value="Unassembled WGS sequence"/>
</dbReference>
<accession>A0ABT9IVL3</accession>
<dbReference type="SUPFAM" id="SSF82771">
    <property type="entry name" value="GIY-YIG endonuclease"/>
    <property type="match status" value="1"/>
</dbReference>
<comment type="caution">
    <text evidence="2">The sequence shown here is derived from an EMBL/GenBank/DDBJ whole genome shotgun (WGS) entry which is preliminary data.</text>
</comment>
<dbReference type="Pfam" id="PF09860">
    <property type="entry name" value="DUF2087"/>
    <property type="match status" value="1"/>
</dbReference>
<evidence type="ECO:0000313" key="3">
    <source>
        <dbReference type="Proteomes" id="UP001231941"/>
    </source>
</evidence>
<feature type="domain" description="DUF2087" evidence="1">
    <location>
        <begin position="182"/>
        <end position="249"/>
    </location>
</feature>
<sequence length="372" mass="43773">MKNLDLFWNASLEEMKCGYMEEEEVYTCLLCGEKIEKGIIYPDDGILYEASKYIRVHIEKTHQSVFDYLIRLNKKVTGLTDHQNTLLRLFFEGKNDKEIQKETGIGSASTIRNHRFALKEKERQSKSFLVLMELLKEKDKKTSSIVIPHKTATMVDDRYVVTEKESIEILAKYFPEGTDGPLTTFSMKEKHKLIVLREIVKKLEGRRIYTEKELNQILKTVYDDYVILRRYLIEYGFLDRKGDGSAYWLKEGEEMLNNRKEAVQTYLDMKKEAGVYQIKNKMNQMIFIGSSMNLKSLNGRQFELDMGSHPIKKLQNDYNKYGKDAFTFEVLQLLDDKEDENIDKWEALKKLEEKWMNELQPYGEKGYNTKKA</sequence>
<dbReference type="InterPro" id="IPR035901">
    <property type="entry name" value="GIY-YIG_endonuc_sf"/>
</dbReference>
<evidence type="ECO:0000259" key="1">
    <source>
        <dbReference type="Pfam" id="PF09860"/>
    </source>
</evidence>
<dbReference type="Gene3D" id="3.40.1440.10">
    <property type="entry name" value="GIY-YIG endonuclease"/>
    <property type="match status" value="1"/>
</dbReference>
<keyword evidence="3" id="KW-1185">Reference proteome</keyword>
<protein>
    <submittedName>
        <fullName evidence="2">DUF2087 domain-containing protein</fullName>
    </submittedName>
</protein>
<dbReference type="RefSeq" id="WP_305990658.1">
    <property type="nucleotide sequence ID" value="NZ_JAVAMP010000001.1"/>
</dbReference>
<evidence type="ECO:0000313" key="2">
    <source>
        <dbReference type="EMBL" id="MDP5273382.1"/>
    </source>
</evidence>
<dbReference type="InterPro" id="IPR018656">
    <property type="entry name" value="DUF2087"/>
</dbReference>
<name>A0ABT9IVL3_9BACL</name>
<proteinExistence type="predicted"/>
<gene>
    <name evidence="2" type="ORF">Q5Y73_04645</name>
</gene>